<dbReference type="AlphaFoldDB" id="A0A2J6PFY4"/>
<feature type="compositionally biased region" description="Acidic residues" evidence="1">
    <location>
        <begin position="160"/>
        <end position="213"/>
    </location>
</feature>
<sequence length="360" mass="39093">MPLSRPQSNLLRTYMESPSFESLGHTLTRLLHSENRAGAHDAIQQHLATNNNNFTHGVPVNEFVEEVLEMWQAHCDVDDLHGQFAALSLEEATQGGDQNCSTIEEEGDGEGDVLESGASTTEGEGNEEEHTDAELNANVESDDMASETDTIVEDGGASYDPDESVEDEDTDAELDANSEDEDTDAELDANSEDEDTDAELDANAEDEDTDAELDANAKDEDTDAELDVNSEDEDSVSGPGENVESEDTDSEPDSNVGDEDVAPHLSLEQPAGSQHANDGGRGMMRKASNTQLPRPHRFAASNPRRGGGPMRFVTSGLLWIWSNSFFLGPLMIIVGPRIWQVSWAGFEVLAAPRDRPLDLF</sequence>
<gene>
    <name evidence="2" type="ORF">NA56DRAFT_450219</name>
</gene>
<proteinExistence type="predicted"/>
<feature type="compositionally biased region" description="Acidic residues" evidence="1">
    <location>
        <begin position="243"/>
        <end position="260"/>
    </location>
</feature>
<protein>
    <submittedName>
        <fullName evidence="2">Uncharacterized protein</fullName>
    </submittedName>
</protein>
<feature type="region of interest" description="Disordered" evidence="1">
    <location>
        <begin position="92"/>
        <end position="306"/>
    </location>
</feature>
<evidence type="ECO:0000256" key="1">
    <source>
        <dbReference type="SAM" id="MobiDB-lite"/>
    </source>
</evidence>
<organism evidence="2 3">
    <name type="scientific">Hyaloscypha hepaticicola</name>
    <dbReference type="NCBI Taxonomy" id="2082293"/>
    <lineage>
        <taxon>Eukaryota</taxon>
        <taxon>Fungi</taxon>
        <taxon>Dikarya</taxon>
        <taxon>Ascomycota</taxon>
        <taxon>Pezizomycotina</taxon>
        <taxon>Leotiomycetes</taxon>
        <taxon>Helotiales</taxon>
        <taxon>Hyaloscyphaceae</taxon>
        <taxon>Hyaloscypha</taxon>
    </lineage>
</organism>
<dbReference type="EMBL" id="KZ613539">
    <property type="protein sequence ID" value="PMD12940.1"/>
    <property type="molecule type" value="Genomic_DNA"/>
</dbReference>
<dbReference type="Proteomes" id="UP000235672">
    <property type="component" value="Unassembled WGS sequence"/>
</dbReference>
<name>A0A2J6PFY4_9HELO</name>
<feature type="compositionally biased region" description="Acidic residues" evidence="1">
    <location>
        <begin position="103"/>
        <end position="113"/>
    </location>
</feature>
<evidence type="ECO:0000313" key="3">
    <source>
        <dbReference type="Proteomes" id="UP000235672"/>
    </source>
</evidence>
<dbReference type="STRING" id="1745343.A0A2J6PFY4"/>
<evidence type="ECO:0000313" key="2">
    <source>
        <dbReference type="EMBL" id="PMD12940.1"/>
    </source>
</evidence>
<keyword evidence="3" id="KW-1185">Reference proteome</keyword>
<reference evidence="2 3" key="1">
    <citation type="submission" date="2016-05" db="EMBL/GenBank/DDBJ databases">
        <title>A degradative enzymes factory behind the ericoid mycorrhizal symbiosis.</title>
        <authorList>
            <consortium name="DOE Joint Genome Institute"/>
            <person name="Martino E."/>
            <person name="Morin E."/>
            <person name="Grelet G."/>
            <person name="Kuo A."/>
            <person name="Kohler A."/>
            <person name="Daghino S."/>
            <person name="Barry K."/>
            <person name="Choi C."/>
            <person name="Cichocki N."/>
            <person name="Clum A."/>
            <person name="Copeland A."/>
            <person name="Hainaut M."/>
            <person name="Haridas S."/>
            <person name="Labutti K."/>
            <person name="Lindquist E."/>
            <person name="Lipzen A."/>
            <person name="Khouja H.-R."/>
            <person name="Murat C."/>
            <person name="Ohm R."/>
            <person name="Olson A."/>
            <person name="Spatafora J."/>
            <person name="Veneault-Fourrey C."/>
            <person name="Henrissat B."/>
            <person name="Grigoriev I."/>
            <person name="Martin F."/>
            <person name="Perotto S."/>
        </authorList>
    </citation>
    <scope>NUCLEOTIDE SEQUENCE [LARGE SCALE GENOMIC DNA]</scope>
    <source>
        <strain evidence="2 3">UAMH 7357</strain>
    </source>
</reference>
<feature type="compositionally biased region" description="Acidic residues" evidence="1">
    <location>
        <begin position="140"/>
        <end position="152"/>
    </location>
</feature>
<feature type="compositionally biased region" description="Acidic residues" evidence="1">
    <location>
        <begin position="220"/>
        <end position="235"/>
    </location>
</feature>
<accession>A0A2J6PFY4</accession>